<dbReference type="GO" id="GO:0006310">
    <property type="term" value="P:DNA recombination"/>
    <property type="evidence" value="ECO:0007669"/>
    <property type="project" value="InterPro"/>
</dbReference>
<keyword evidence="3" id="KW-1185">Reference proteome</keyword>
<sequence>MKKILAGSDFKLKGSVKGRVRVASRDGAIVNFTAADFGVQSLNDKISLSGEQFERFRARIFGILNSGGRELTGRLTLSSTPKKKARADRLRTADGYAEFDGAFDFGSFCGGDSGAVSSEAGGSLAKTSYATNARRGERDFSARSAQSAQGFTSQAEFQDVSQAEFYGAAQAEFCADTAWDTARENCILQNDAAQDDMSVGLAASFEESANARSKNFMPQSSVSANSAKGQSFIPASRNFISAQSSALVRDSAFEAQNSNFTAQAENFVAENSFVAEQDADLRSKNSTAQSSASKNSTFANSALDIKCANDCKPQGSEFSKGQSAKFASCRAANFALENALEFAPQDENLVGEDSIFLAKGQNYALKNSDEQNLAQKSSTQEWQPLNLPPQSGNEFALEFERSAQPALTGENSTVASSMAEGALGDEPASAAFGSESTFATKPVNFYGKPAHKAPTKERARLPGRPQALPIVSASRPISPSQAPRARLIELKPRFIGIAHRIKISFLKKSASEPGEGVLARVRIPLLMENFGLNDILSSTASYQMAKKMVRTIADLYIAKDLRGVHIDVPVRLEMGFKSGISDVSNHAFIFKLIEDSLVKNGVIDDDNADIVREIKLFKQDVFDGVLVNLVRFE</sequence>
<dbReference type="RefSeq" id="WP_005872225.1">
    <property type="nucleotide sequence ID" value="NZ_ACYG01000027.1"/>
</dbReference>
<dbReference type="eggNOG" id="ENOG5033ZEK">
    <property type="taxonomic scope" value="Bacteria"/>
</dbReference>
<comment type="caution">
    <text evidence="2">The sequence shown here is derived from an EMBL/GenBank/DDBJ whole genome shotgun (WGS) entry which is preliminary data.</text>
</comment>
<dbReference type="AlphaFoldDB" id="C8PJT7"/>
<organism evidence="2 3">
    <name type="scientific">Campylobacter gracilis RM3268</name>
    <dbReference type="NCBI Taxonomy" id="553220"/>
    <lineage>
        <taxon>Bacteria</taxon>
        <taxon>Pseudomonadati</taxon>
        <taxon>Campylobacterota</taxon>
        <taxon>Epsilonproteobacteria</taxon>
        <taxon>Campylobacterales</taxon>
        <taxon>Campylobacteraceae</taxon>
        <taxon>Campylobacter</taxon>
    </lineage>
</organism>
<feature type="region of interest" description="Disordered" evidence="1">
    <location>
        <begin position="369"/>
        <end position="392"/>
    </location>
</feature>
<accession>C8PJT7</accession>
<dbReference type="SUPFAM" id="SSF103084">
    <property type="entry name" value="Holliday junction resolvase RusA"/>
    <property type="match status" value="1"/>
</dbReference>
<feature type="compositionally biased region" description="Polar residues" evidence="1">
    <location>
        <begin position="370"/>
        <end position="392"/>
    </location>
</feature>
<protein>
    <submittedName>
        <fullName evidence="2">Uncharacterized protein</fullName>
    </submittedName>
</protein>
<dbReference type="InterPro" id="IPR036614">
    <property type="entry name" value="RusA-like_sf"/>
</dbReference>
<reference evidence="2 3" key="1">
    <citation type="submission" date="2009-07" db="EMBL/GenBank/DDBJ databases">
        <authorList>
            <person name="Madupu R."/>
            <person name="Sebastian Y."/>
            <person name="Durkin A.S."/>
            <person name="Torralba M."/>
            <person name="Methe B."/>
            <person name="Sutton G.G."/>
            <person name="Strausberg R.L."/>
            <person name="Nelson K.E."/>
        </authorList>
    </citation>
    <scope>NUCLEOTIDE SEQUENCE [LARGE SCALE GENOMIC DNA]</scope>
    <source>
        <strain evidence="2 3">RM3268</strain>
    </source>
</reference>
<proteinExistence type="predicted"/>
<dbReference type="GO" id="GO:0000287">
    <property type="term" value="F:magnesium ion binding"/>
    <property type="evidence" value="ECO:0007669"/>
    <property type="project" value="InterPro"/>
</dbReference>
<evidence type="ECO:0000313" key="2">
    <source>
        <dbReference type="EMBL" id="EEV17192.1"/>
    </source>
</evidence>
<dbReference type="GO" id="GO:0006281">
    <property type="term" value="P:DNA repair"/>
    <property type="evidence" value="ECO:0007669"/>
    <property type="project" value="InterPro"/>
</dbReference>
<dbReference type="STRING" id="824.CGRAC_0753"/>
<name>C8PJT7_9BACT</name>
<evidence type="ECO:0000256" key="1">
    <source>
        <dbReference type="SAM" id="MobiDB-lite"/>
    </source>
</evidence>
<evidence type="ECO:0000313" key="3">
    <source>
        <dbReference type="Proteomes" id="UP000005709"/>
    </source>
</evidence>
<gene>
    <name evidence="2" type="ORF">CAMGR0001_1487</name>
</gene>
<dbReference type="Proteomes" id="UP000005709">
    <property type="component" value="Unassembled WGS sequence"/>
</dbReference>
<dbReference type="EMBL" id="ACYG01000027">
    <property type="protein sequence ID" value="EEV17192.1"/>
    <property type="molecule type" value="Genomic_DNA"/>
</dbReference>